<keyword evidence="1" id="KW-0812">Transmembrane</keyword>
<feature type="transmembrane region" description="Helical" evidence="1">
    <location>
        <begin position="192"/>
        <end position="211"/>
    </location>
</feature>
<feature type="transmembrane region" description="Helical" evidence="1">
    <location>
        <begin position="20"/>
        <end position="42"/>
    </location>
</feature>
<keyword evidence="1" id="KW-1133">Transmembrane helix</keyword>
<accession>A0ABV6ZZ62</accession>
<evidence type="ECO:0000256" key="1">
    <source>
        <dbReference type="SAM" id="Phobius"/>
    </source>
</evidence>
<comment type="caution">
    <text evidence="2">The sequence shown here is derived from an EMBL/GenBank/DDBJ whole genome shotgun (WGS) entry which is preliminary data.</text>
</comment>
<reference evidence="3" key="1">
    <citation type="journal article" date="2019" name="Int. J. Syst. Evol. Microbiol.">
        <title>The Global Catalogue of Microorganisms (GCM) 10K type strain sequencing project: providing services to taxonomists for standard genome sequencing and annotation.</title>
        <authorList>
            <consortium name="The Broad Institute Genomics Platform"/>
            <consortium name="The Broad Institute Genome Sequencing Center for Infectious Disease"/>
            <person name="Wu L."/>
            <person name="Ma J."/>
        </authorList>
    </citation>
    <scope>NUCLEOTIDE SEQUENCE [LARGE SCALE GENOMIC DNA]</scope>
    <source>
        <strain evidence="3">KCTC 52487</strain>
    </source>
</reference>
<evidence type="ECO:0000313" key="2">
    <source>
        <dbReference type="EMBL" id="MFC2926810.1"/>
    </source>
</evidence>
<keyword evidence="3" id="KW-1185">Reference proteome</keyword>
<gene>
    <name evidence="2" type="ORF">ACFOOR_11895</name>
</gene>
<name>A0ABV6ZZ62_9PROT</name>
<keyword evidence="1" id="KW-0472">Membrane</keyword>
<feature type="transmembrane region" description="Helical" evidence="1">
    <location>
        <begin position="127"/>
        <end position="151"/>
    </location>
</feature>
<evidence type="ECO:0008006" key="4">
    <source>
        <dbReference type="Google" id="ProtNLM"/>
    </source>
</evidence>
<sequence>MFVGHYGPALAGPRFAPVPLWALFVAVQFLDYLWGAFIALGIEHVRVEPGFTAMSPFDLYHMPWSHSLVMALVWSAVLGLVWAGIAKRSKLAGGLVIAAAVFSHWLADLLVHVPDLPLWPGGPSVGFGLWNSVPVTLILEFGVLAAGWLVYMSATRARGTFGRIGPVILFALLVVTYWISHASTPPTNPAVAGPYVIGVYTLLAFLAWLLCDRVREAR</sequence>
<feature type="transmembrane region" description="Helical" evidence="1">
    <location>
        <begin position="163"/>
        <end position="180"/>
    </location>
</feature>
<evidence type="ECO:0000313" key="3">
    <source>
        <dbReference type="Proteomes" id="UP001595379"/>
    </source>
</evidence>
<proteinExistence type="predicted"/>
<dbReference type="EMBL" id="JBHRSV010000026">
    <property type="protein sequence ID" value="MFC2926810.1"/>
    <property type="molecule type" value="Genomic_DNA"/>
</dbReference>
<dbReference type="RefSeq" id="WP_343165137.1">
    <property type="nucleotide sequence ID" value="NZ_JBHRSV010000026.1"/>
</dbReference>
<organism evidence="2 3">
    <name type="scientific">Hyphobacterium vulgare</name>
    <dbReference type="NCBI Taxonomy" id="1736751"/>
    <lineage>
        <taxon>Bacteria</taxon>
        <taxon>Pseudomonadati</taxon>
        <taxon>Pseudomonadota</taxon>
        <taxon>Alphaproteobacteria</taxon>
        <taxon>Maricaulales</taxon>
        <taxon>Maricaulaceae</taxon>
        <taxon>Hyphobacterium</taxon>
    </lineage>
</organism>
<feature type="transmembrane region" description="Helical" evidence="1">
    <location>
        <begin position="91"/>
        <end position="107"/>
    </location>
</feature>
<dbReference type="Proteomes" id="UP001595379">
    <property type="component" value="Unassembled WGS sequence"/>
</dbReference>
<protein>
    <recommendedName>
        <fullName evidence="4">Metal-dependent hydrolase</fullName>
    </recommendedName>
</protein>
<feature type="transmembrane region" description="Helical" evidence="1">
    <location>
        <begin position="62"/>
        <end position="84"/>
    </location>
</feature>